<dbReference type="Pfam" id="PF06856">
    <property type="entry name" value="AcMNPV_Orf17"/>
    <property type="match status" value="1"/>
</dbReference>
<dbReference type="EMBL" id="KM596836">
    <property type="protein sequence ID" value="AKN80685.1"/>
    <property type="molecule type" value="Genomic_DNA"/>
</dbReference>
<dbReference type="InterPro" id="IPR009661">
    <property type="entry name" value="AcMNPV_Da18"/>
</dbReference>
<proteinExistence type="predicted"/>
<dbReference type="RefSeq" id="YP_009165737.1">
    <property type="nucleotide sequence ID" value="NC_027923.1"/>
</dbReference>
<gene>
    <name evidence="1" type="primary">PeluOrf-137</name>
</gene>
<evidence type="ECO:0000313" key="2">
    <source>
        <dbReference type="Proteomes" id="UP000204667"/>
    </source>
</evidence>
<evidence type="ECO:0000313" key="1">
    <source>
        <dbReference type="EMBL" id="AKN80685.1"/>
    </source>
</evidence>
<accession>A0A0M3WR61</accession>
<organism evidence="1 2">
    <name type="scientific">Perigonia lusca single nucleopolyhedrovirus</name>
    <dbReference type="NCBI Taxonomy" id="1675865"/>
    <lineage>
        <taxon>Viruses</taxon>
        <taxon>Viruses incertae sedis</taxon>
        <taxon>Naldaviricetes</taxon>
        <taxon>Lefavirales</taxon>
        <taxon>Baculoviridae</taxon>
        <taxon>Alphabaculovirus</taxon>
        <taxon>Alphabaculovirus peluscae</taxon>
        <taxon>Perigonia lusca nucleopolyhedrovirus</taxon>
    </lineage>
</organism>
<dbReference type="GeneID" id="26040044"/>
<keyword evidence="2" id="KW-1185">Reference proteome</keyword>
<name>A0A0M3WR61_9ABAC</name>
<protein>
    <submittedName>
        <fullName evidence="1">Uncharacterized protein</fullName>
    </submittedName>
</protein>
<dbReference type="OrthoDB" id="18602at10239"/>
<dbReference type="Proteomes" id="UP000204667">
    <property type="component" value="Segment"/>
</dbReference>
<reference evidence="1 2" key="1">
    <citation type="journal article" date="2016" name="Sci. Rep.">
        <title>Genome sequence of Perigonia lusca single nucleopolyhedrovirus: insights into the evolution of a nucleotide metabolism enzyme in the family Baculoviridae.</title>
        <authorList>
            <person name="Ardisson-Araujo D.M."/>
            <person name="Lima R.N."/>
            <person name="Melo F.L."/>
            <person name="Clem R.J."/>
            <person name="Huang N."/>
            <person name="Bao S.N."/>
            <person name="Sosa-Gomez D.R."/>
            <person name="Ribeiro B.M."/>
        </authorList>
    </citation>
    <scope>NUCLEOTIDE SEQUENCE [LARGE SCALE GENOMIC DNA]</scope>
</reference>
<sequence length="285" mass="32708">MLVLFPVNVYLDDCLVELDFFKYDFVSNKLIGTYVIDHNIKHSGCVKVHINSPPLIVRNGDKLPIDNLNNRKHIQATFQIGKKFLCVVNSKSCDPIVFDGFTSPHNEMKTEPLQISYLKSLKQDHGLCVRDMAKAMNQNTILRIFINEANFINNTTKIDKKNRFKWFRRQRNNNNSVSINNSTDTNNSFATTSYNSLNFNTTNENYLKNLDISDGVGGSDGDDSQLHERVLFDNINKTEGFENYVFYIDNNNDDDVKKPNNTKWVPVQCKTGPLLCTIDLVFVFK</sequence>
<dbReference type="KEGG" id="vg:26040044"/>